<dbReference type="Proteomes" id="UP001463665">
    <property type="component" value="Chromosome"/>
</dbReference>
<name>A0AAU6WN96_9FLAO</name>
<dbReference type="EMBL" id="CP154834">
    <property type="protein sequence ID" value="XAO74462.1"/>
    <property type="molecule type" value="Genomic_DNA"/>
</dbReference>
<proteinExistence type="predicted"/>
<keyword evidence="2" id="KW-1185">Reference proteome</keyword>
<evidence type="ECO:0008006" key="3">
    <source>
        <dbReference type="Google" id="ProtNLM"/>
    </source>
</evidence>
<organism evidence="1 2">
    <name type="scientific">Chryseobacterium endophyticum</name>
    <dbReference type="NCBI Taxonomy" id="1854762"/>
    <lineage>
        <taxon>Bacteria</taxon>
        <taxon>Pseudomonadati</taxon>
        <taxon>Bacteroidota</taxon>
        <taxon>Flavobacteriia</taxon>
        <taxon>Flavobacteriales</taxon>
        <taxon>Weeksellaceae</taxon>
        <taxon>Chryseobacterium group</taxon>
        <taxon>Chryseobacterium</taxon>
    </lineage>
</organism>
<accession>A0AAU6WN96</accession>
<sequence>MITKEEVYKKAKEYLDKSKTQYTTIDVDSIKFEENETVSYGKYEGNKLNIYSVCFGQLWGMEERSMFVDIDAETGEILYIMTPHGYMDVEE</sequence>
<evidence type="ECO:0000313" key="1">
    <source>
        <dbReference type="EMBL" id="XAO74462.1"/>
    </source>
</evidence>
<protein>
    <recommendedName>
        <fullName evidence="3">PepSY domain-containing protein</fullName>
    </recommendedName>
</protein>
<reference evidence="1 2" key="1">
    <citation type="submission" date="2024-04" db="EMBL/GenBank/DDBJ databases">
        <title>Genome sequencing and assembly of rice foliar adapted Chryseobacterium endophyticum OsEnb-ALM-A6.</title>
        <authorList>
            <person name="Kumar S."/>
            <person name="Javed M."/>
            <person name="Chouhan V."/>
            <person name="Charishma K."/>
            <person name="Patel A."/>
            <person name="Kumar M."/>
            <person name="Sahu K.P."/>
            <person name="Kumar A."/>
        </authorList>
    </citation>
    <scope>NUCLEOTIDE SEQUENCE [LARGE SCALE GENOMIC DNA]</scope>
    <source>
        <strain evidence="1 2">OsEnb-ALM-A6</strain>
    </source>
</reference>
<evidence type="ECO:0000313" key="2">
    <source>
        <dbReference type="Proteomes" id="UP001463665"/>
    </source>
</evidence>
<dbReference type="AlphaFoldDB" id="A0AAU6WN96"/>
<gene>
    <name evidence="1" type="ORF">AAFP95_23270</name>
</gene>
<dbReference type="RefSeq" id="WP_294204121.1">
    <property type="nucleotide sequence ID" value="NZ_CP154834.1"/>
</dbReference>